<keyword evidence="1" id="KW-0812">Transmembrane</keyword>
<evidence type="ECO:0000313" key="3">
    <source>
        <dbReference type="Proteomes" id="UP000006919"/>
    </source>
</evidence>
<dbReference type="HOGENOM" id="CLU_823099_0_0_9"/>
<name>E6UJD7_RUMA7</name>
<proteinExistence type="predicted"/>
<reference evidence="3" key="1">
    <citation type="journal article" date="2011" name="J. Bacteriol.">
        <title>Complete genome of the cellulolytic ruminal bacterium Ruminococcus albus 7.</title>
        <authorList>
            <person name="Suen G."/>
            <person name="Stevenson D.M."/>
            <person name="Bruce D.C."/>
            <person name="Chertkov O."/>
            <person name="Copeland A."/>
            <person name="Cheng J.F."/>
            <person name="Detter C."/>
            <person name="Detter J.C."/>
            <person name="Goodwin L.A."/>
            <person name="Han C.S."/>
            <person name="Hauser L.J."/>
            <person name="Ivanova N.N."/>
            <person name="Kyrpides N.C."/>
            <person name="Land M.L."/>
            <person name="Lapidus A."/>
            <person name="Lucas S."/>
            <person name="Ovchinnikova G."/>
            <person name="Pitluck S."/>
            <person name="Tapia R."/>
            <person name="Woyke T."/>
            <person name="Boyum J."/>
            <person name="Mead D."/>
            <person name="Weimer P.J."/>
        </authorList>
    </citation>
    <scope>NUCLEOTIDE SEQUENCE [LARGE SCALE GENOMIC DNA]</scope>
    <source>
        <strain evidence="3">ATCC 27210 / DSM 20455 / JCM 14654 / NCDO 2250 / 7</strain>
        <plasmid evidence="3">pRUMAL01</plasmid>
    </source>
</reference>
<keyword evidence="2" id="KW-0614">Plasmid</keyword>
<dbReference type="KEGG" id="ral:Rumal_3321"/>
<protein>
    <submittedName>
        <fullName evidence="2">Uncharacterized protein</fullName>
    </submittedName>
</protein>
<evidence type="ECO:0000313" key="2">
    <source>
        <dbReference type="EMBL" id="ADU23783.1"/>
    </source>
</evidence>
<feature type="transmembrane region" description="Helical" evidence="1">
    <location>
        <begin position="14"/>
        <end position="32"/>
    </location>
</feature>
<dbReference type="Proteomes" id="UP000006919">
    <property type="component" value="Plasmid pRUMAL01"/>
</dbReference>
<evidence type="ECO:0000256" key="1">
    <source>
        <dbReference type="SAM" id="Phobius"/>
    </source>
</evidence>
<dbReference type="AlphaFoldDB" id="E6UJD7"/>
<dbReference type="OrthoDB" id="9955675at2"/>
<dbReference type="EMBL" id="CP002404">
    <property type="protein sequence ID" value="ADU23783.1"/>
    <property type="molecule type" value="Genomic_DNA"/>
</dbReference>
<gene>
    <name evidence="2" type="ordered locus">Rumal_3321</name>
</gene>
<sequence>MEFNDKDQFELSRYRWIIPFVVIVFTVSMIFVKCSSNNLKGYVDDGADNSSSSTNSSITEEVIELKEDTTMYSDDNYNFRLSIPDSWSKVNGTGSNVSFVNRQTGSQLQVIVMEYDPQINTVDENLLTQQAVSNGMELREYSKPDNSSYYVSYCSSDYGFIEYSFWDYSAIIKLNFCVDIRYYNDETMNKTLKYIVNSFDWTKPDPIPSGIIPIFVSGGNYEFGFPEGWDYGESGDTVYMTNTNGSASFSVTVNEAASSLENISQIDYINYISQSKPDFMLTNFNNDGQKISITGEYFLNGKKINLQQFIIINNGSEYTLSFDTEEEVTSELAVTIQNVINSFKIY</sequence>
<organism evidence="2 3">
    <name type="scientific">Ruminococcus albus (strain ATCC 27210 / DSM 20455 / JCM 14654 / NCDO 2250 / 7)</name>
    <dbReference type="NCBI Taxonomy" id="697329"/>
    <lineage>
        <taxon>Bacteria</taxon>
        <taxon>Bacillati</taxon>
        <taxon>Bacillota</taxon>
        <taxon>Clostridia</taxon>
        <taxon>Eubacteriales</taxon>
        <taxon>Oscillospiraceae</taxon>
        <taxon>Ruminococcus</taxon>
    </lineage>
</organism>
<geneLocation type="plasmid" evidence="2 3">
    <name>pRUMAL01</name>
</geneLocation>
<keyword evidence="1" id="KW-0472">Membrane</keyword>
<accession>E6UJD7</accession>
<keyword evidence="1" id="KW-1133">Transmembrane helix</keyword>
<dbReference type="RefSeq" id="WP_013483333.1">
    <property type="nucleotide sequence ID" value="NC_014824.1"/>
</dbReference>